<sequence length="81" mass="9740">MKVRVSWDSPDYYQPPEDTYEDIEVDDNATEEEIEKAVKETAFEHFEYSYEILSKKKTPKSNHEVIEGWRRVIRGENDERI</sequence>
<dbReference type="Proteomes" id="UP000231914">
    <property type="component" value="Unassembled WGS sequence"/>
</dbReference>
<dbReference type="AlphaFoldDB" id="A0A2M9WL63"/>
<evidence type="ECO:0000313" key="1">
    <source>
        <dbReference type="EMBL" id="PJZ15134.1"/>
    </source>
</evidence>
<reference evidence="1 2" key="1">
    <citation type="submission" date="2016-10" db="EMBL/GenBank/DDBJ databases">
        <title>WGS of isloates from the oral cavity of healthy individuals.</title>
        <authorList>
            <person name="Sharma S."/>
            <person name="Pal V.K."/>
            <person name="Patil P.B."/>
            <person name="Korpole S."/>
            <person name="Grover V."/>
        </authorList>
    </citation>
    <scope>NUCLEOTIDE SEQUENCE [LARGE SCALE GENOMIC DNA]</scope>
    <source>
        <strain evidence="1 2">DISK12</strain>
    </source>
</reference>
<comment type="caution">
    <text evidence="1">The sequence shown here is derived from an EMBL/GenBank/DDBJ whole genome shotgun (WGS) entry which is preliminary data.</text>
</comment>
<organism evidence="1 2">
    <name type="scientific">Lactobacillus crispatus</name>
    <dbReference type="NCBI Taxonomy" id="47770"/>
    <lineage>
        <taxon>Bacteria</taxon>
        <taxon>Bacillati</taxon>
        <taxon>Bacillota</taxon>
        <taxon>Bacilli</taxon>
        <taxon>Lactobacillales</taxon>
        <taxon>Lactobacillaceae</taxon>
        <taxon>Lactobacillus</taxon>
    </lineage>
</organism>
<protein>
    <submittedName>
        <fullName evidence="1">Uncharacterized protein</fullName>
    </submittedName>
</protein>
<gene>
    <name evidence="1" type="ORF">BHU41_12670</name>
</gene>
<evidence type="ECO:0000313" key="2">
    <source>
        <dbReference type="Proteomes" id="UP000231914"/>
    </source>
</evidence>
<proteinExistence type="predicted"/>
<dbReference type="EMBL" id="MKXG01000248">
    <property type="protein sequence ID" value="PJZ15134.1"/>
    <property type="molecule type" value="Genomic_DNA"/>
</dbReference>
<accession>A0A2M9WL63</accession>
<dbReference type="GeneID" id="48924654"/>
<name>A0A2M9WL63_9LACO</name>
<dbReference type="RefSeq" id="WP_100733147.1">
    <property type="nucleotide sequence ID" value="NZ_MKXG01000248.1"/>
</dbReference>